<evidence type="ECO:0000313" key="3">
    <source>
        <dbReference type="Proteomes" id="UP000823638"/>
    </source>
</evidence>
<comment type="caution">
    <text evidence="2">The sequence shown here is derived from an EMBL/GenBank/DDBJ whole genome shotgun (WGS) entry which is preliminary data.</text>
</comment>
<dbReference type="EMBL" id="JADIMM010000043">
    <property type="protein sequence ID" value="MBO8457254.1"/>
    <property type="molecule type" value="Genomic_DNA"/>
</dbReference>
<accession>A0A9D9HNZ3</accession>
<feature type="transmembrane region" description="Helical" evidence="1">
    <location>
        <begin position="39"/>
        <end position="56"/>
    </location>
</feature>
<dbReference type="Proteomes" id="UP000823638">
    <property type="component" value="Unassembled WGS sequence"/>
</dbReference>
<gene>
    <name evidence="2" type="ORF">IAA81_03385</name>
</gene>
<keyword evidence="1" id="KW-0472">Membrane</keyword>
<name>A0A9D9HNZ3_9SPIR</name>
<keyword evidence="1" id="KW-1133">Transmembrane helix</keyword>
<reference evidence="2" key="2">
    <citation type="journal article" date="2021" name="PeerJ">
        <title>Extensive microbial diversity within the chicken gut microbiome revealed by metagenomics and culture.</title>
        <authorList>
            <person name="Gilroy R."/>
            <person name="Ravi A."/>
            <person name="Getino M."/>
            <person name="Pursley I."/>
            <person name="Horton D.L."/>
            <person name="Alikhan N.F."/>
            <person name="Baker D."/>
            <person name="Gharbi K."/>
            <person name="Hall N."/>
            <person name="Watson M."/>
            <person name="Adriaenssens E.M."/>
            <person name="Foster-Nyarko E."/>
            <person name="Jarju S."/>
            <person name="Secka A."/>
            <person name="Antonio M."/>
            <person name="Oren A."/>
            <person name="Chaudhuri R.R."/>
            <person name="La Ragione R."/>
            <person name="Hildebrand F."/>
            <person name="Pallen M.J."/>
        </authorList>
    </citation>
    <scope>NUCLEOTIDE SEQUENCE</scope>
    <source>
        <strain evidence="2">10532</strain>
    </source>
</reference>
<organism evidence="2 3">
    <name type="scientific">Candidatus Gallitreponema excrementavium</name>
    <dbReference type="NCBI Taxonomy" id="2840840"/>
    <lineage>
        <taxon>Bacteria</taxon>
        <taxon>Pseudomonadati</taxon>
        <taxon>Spirochaetota</taxon>
        <taxon>Spirochaetia</taxon>
        <taxon>Spirochaetales</taxon>
        <taxon>Candidatus Gallitreponema</taxon>
    </lineage>
</organism>
<reference evidence="2" key="1">
    <citation type="submission" date="2020-10" db="EMBL/GenBank/DDBJ databases">
        <authorList>
            <person name="Gilroy R."/>
        </authorList>
    </citation>
    <scope>NUCLEOTIDE SEQUENCE</scope>
    <source>
        <strain evidence="2">10532</strain>
    </source>
</reference>
<protein>
    <submittedName>
        <fullName evidence="2">Uncharacterized protein</fullName>
    </submittedName>
</protein>
<proteinExistence type="predicted"/>
<dbReference type="AlphaFoldDB" id="A0A9D9HNZ3"/>
<evidence type="ECO:0000256" key="1">
    <source>
        <dbReference type="SAM" id="Phobius"/>
    </source>
</evidence>
<evidence type="ECO:0000313" key="2">
    <source>
        <dbReference type="EMBL" id="MBO8457254.1"/>
    </source>
</evidence>
<sequence>MNKNIYQGIIGKIGEFECDLIKTVKSLIPNKQENTMKKLLTLLLFVLALTACTTAAPEYTVLNSYGDTVEFRFGIKTDDTITLNNGEKITFASYFQPNIYFVTTDTNDFSDAEVSYNSETRLVTIKKTATAATDPEA</sequence>
<keyword evidence="1" id="KW-0812">Transmembrane</keyword>